<proteinExistence type="predicted"/>
<organism evidence="1 2">
    <name type="scientific">Funneliformis caledonium</name>
    <dbReference type="NCBI Taxonomy" id="1117310"/>
    <lineage>
        <taxon>Eukaryota</taxon>
        <taxon>Fungi</taxon>
        <taxon>Fungi incertae sedis</taxon>
        <taxon>Mucoromycota</taxon>
        <taxon>Glomeromycotina</taxon>
        <taxon>Glomeromycetes</taxon>
        <taxon>Glomerales</taxon>
        <taxon>Glomeraceae</taxon>
        <taxon>Funneliformis</taxon>
    </lineage>
</organism>
<dbReference type="Gene3D" id="1.10.10.1010">
    <property type="entry name" value="Intein homing endonuclease, domain IV"/>
    <property type="match status" value="1"/>
</dbReference>
<accession>A0A9N9IQ01</accession>
<dbReference type="Proteomes" id="UP000789570">
    <property type="component" value="Unassembled WGS sequence"/>
</dbReference>
<name>A0A9N9IQ01_9GLOM</name>
<dbReference type="EMBL" id="CAJVPQ010015631">
    <property type="protein sequence ID" value="CAG8743257.1"/>
    <property type="molecule type" value="Genomic_DNA"/>
</dbReference>
<evidence type="ECO:0000313" key="2">
    <source>
        <dbReference type="Proteomes" id="UP000789570"/>
    </source>
</evidence>
<dbReference type="AlphaFoldDB" id="A0A9N9IQ01"/>
<gene>
    <name evidence="1" type="ORF">FCALED_LOCUS15778</name>
</gene>
<reference evidence="1" key="1">
    <citation type="submission" date="2021-06" db="EMBL/GenBank/DDBJ databases">
        <authorList>
            <person name="Kallberg Y."/>
            <person name="Tangrot J."/>
            <person name="Rosling A."/>
        </authorList>
    </citation>
    <scope>NUCLEOTIDE SEQUENCE</scope>
    <source>
        <strain evidence="1">UK204</strain>
    </source>
</reference>
<comment type="caution">
    <text evidence="1">The sequence shown here is derived from an EMBL/GenBank/DDBJ whole genome shotgun (WGS) entry which is preliminary data.</text>
</comment>
<evidence type="ECO:0000313" key="1">
    <source>
        <dbReference type="EMBL" id="CAG8743257.1"/>
    </source>
</evidence>
<protein>
    <submittedName>
        <fullName evidence="1">245_t:CDS:1</fullName>
    </submittedName>
</protein>
<sequence length="96" mass="11442">MEDISMKEHCEECNKSNIDYDWCQTCNAKSFNEMKIGLKICMSRLAKGGFKEIFKAKWKDGFIDKWDTIKNQWKRYLNEAVALKFLRNSQDITDEF</sequence>
<dbReference type="OrthoDB" id="2414060at2759"/>
<keyword evidence="2" id="KW-1185">Reference proteome</keyword>